<dbReference type="InterPro" id="IPR001304">
    <property type="entry name" value="C-type_lectin-like"/>
</dbReference>
<organism evidence="5 6">
    <name type="scientific">Eptatretus burgeri</name>
    <name type="common">Inshore hagfish</name>
    <dbReference type="NCBI Taxonomy" id="7764"/>
    <lineage>
        <taxon>Eukaryota</taxon>
        <taxon>Metazoa</taxon>
        <taxon>Chordata</taxon>
        <taxon>Craniata</taxon>
        <taxon>Vertebrata</taxon>
        <taxon>Cyclostomata</taxon>
        <taxon>Myxini</taxon>
        <taxon>Myxiniformes</taxon>
        <taxon>Myxinidae</taxon>
        <taxon>Eptatretinae</taxon>
        <taxon>Eptatretus</taxon>
    </lineage>
</organism>
<dbReference type="SUPFAM" id="SSF57944">
    <property type="entry name" value="Triple coiled coil domain of C-type lectins"/>
    <property type="match status" value="1"/>
</dbReference>
<evidence type="ECO:0000256" key="1">
    <source>
        <dbReference type="ARBA" id="ARBA00022734"/>
    </source>
</evidence>
<dbReference type="Pfam" id="PF00059">
    <property type="entry name" value="Lectin_C"/>
    <property type="match status" value="1"/>
</dbReference>
<dbReference type="OMA" id="FICEFTI"/>
<reference evidence="5" key="1">
    <citation type="submission" date="2025-08" db="UniProtKB">
        <authorList>
            <consortium name="Ensembl"/>
        </authorList>
    </citation>
    <scope>IDENTIFICATION</scope>
</reference>
<keyword evidence="6" id="KW-1185">Reference proteome</keyword>
<dbReference type="GO" id="GO:0030246">
    <property type="term" value="F:carbohydrate binding"/>
    <property type="evidence" value="ECO:0007669"/>
    <property type="project" value="UniProtKB-KW"/>
</dbReference>
<protein>
    <submittedName>
        <fullName evidence="5">C-type lectin domain family 3, member Bb</fullName>
    </submittedName>
</protein>
<dbReference type="GO" id="GO:0005615">
    <property type="term" value="C:extracellular space"/>
    <property type="evidence" value="ECO:0007669"/>
    <property type="project" value="TreeGrafter"/>
</dbReference>
<dbReference type="GO" id="GO:0001503">
    <property type="term" value="P:ossification"/>
    <property type="evidence" value="ECO:0007669"/>
    <property type="project" value="TreeGrafter"/>
</dbReference>
<dbReference type="SUPFAM" id="SSF56436">
    <property type="entry name" value="C-type lectin-like"/>
    <property type="match status" value="1"/>
</dbReference>
<keyword evidence="2" id="KW-1015">Disulfide bond</keyword>
<dbReference type="InterPro" id="IPR051663">
    <property type="entry name" value="CLec_Tetranectin-domain"/>
</dbReference>
<evidence type="ECO:0000313" key="6">
    <source>
        <dbReference type="Proteomes" id="UP000694388"/>
    </source>
</evidence>
<accession>A0A8C4WYY8</accession>
<dbReference type="FunFam" id="3.10.100.10:FF:000010">
    <property type="entry name" value="C-type lectin domain family 3 member A"/>
    <property type="match status" value="1"/>
</dbReference>
<feature type="coiled-coil region" evidence="3">
    <location>
        <begin position="23"/>
        <end position="50"/>
    </location>
</feature>
<evidence type="ECO:0000256" key="2">
    <source>
        <dbReference type="ARBA" id="ARBA00023157"/>
    </source>
</evidence>
<evidence type="ECO:0000256" key="3">
    <source>
        <dbReference type="SAM" id="Coils"/>
    </source>
</evidence>
<keyword evidence="3" id="KW-0175">Coiled coil</keyword>
<dbReference type="AlphaFoldDB" id="A0A8C4WYY8"/>
<dbReference type="PANTHER" id="PTHR22799:SF6">
    <property type="entry name" value="C-TYPE LECTIN DOMAIN FAMILY 4 MEMBER M-LIKE"/>
    <property type="match status" value="1"/>
</dbReference>
<dbReference type="GeneTree" id="ENSGT00950000183186"/>
<dbReference type="SMART" id="SM00034">
    <property type="entry name" value="CLECT"/>
    <property type="match status" value="1"/>
</dbReference>
<evidence type="ECO:0000259" key="4">
    <source>
        <dbReference type="PROSITE" id="PS50041"/>
    </source>
</evidence>
<dbReference type="Gene3D" id="3.10.100.10">
    <property type="entry name" value="Mannose-Binding Protein A, subunit A"/>
    <property type="match status" value="1"/>
</dbReference>
<feature type="domain" description="C-type lectin" evidence="4">
    <location>
        <begin position="63"/>
        <end position="183"/>
    </location>
</feature>
<sequence length="187" mass="21430">MRVFTIYVSYSFNFGPSVVMTTGANLREQLQNIQKEIDDMRMDVNAIKEMQALQTICLRGTKLRNKCLLPFAEVKRFHEASETCFSRGGTLIFPRDEEEDEMLQKYIREALPSNSFYWLGINDLQDEGKYVDVAGAVAEYTPWEKGGEQPANGRKLNCVRGSLENDGGWAVENCREEYPFICEFTIP</sequence>
<dbReference type="PROSITE" id="PS50041">
    <property type="entry name" value="C_TYPE_LECTIN_2"/>
    <property type="match status" value="1"/>
</dbReference>
<name>A0A8C4WYY8_EPTBU</name>
<dbReference type="Proteomes" id="UP000694388">
    <property type="component" value="Unplaced"/>
</dbReference>
<dbReference type="Ensembl" id="ENSEBUT00000021725.1">
    <property type="protein sequence ID" value="ENSEBUP00000021149.1"/>
    <property type="gene ID" value="ENSEBUG00000013074.1"/>
</dbReference>
<dbReference type="InterPro" id="IPR016186">
    <property type="entry name" value="C-type_lectin-like/link_sf"/>
</dbReference>
<dbReference type="PANTHER" id="PTHR22799">
    <property type="entry name" value="TETRANECTIN-RELATED"/>
    <property type="match status" value="1"/>
</dbReference>
<keyword evidence="1" id="KW-0430">Lectin</keyword>
<proteinExistence type="predicted"/>
<dbReference type="InterPro" id="IPR016187">
    <property type="entry name" value="CTDL_fold"/>
</dbReference>
<reference evidence="5" key="2">
    <citation type="submission" date="2025-09" db="UniProtKB">
        <authorList>
            <consortium name="Ensembl"/>
        </authorList>
    </citation>
    <scope>IDENTIFICATION</scope>
</reference>
<evidence type="ECO:0000313" key="5">
    <source>
        <dbReference type="Ensembl" id="ENSEBUP00000021149.1"/>
    </source>
</evidence>